<evidence type="ECO:0000259" key="5">
    <source>
        <dbReference type="PROSITE" id="PS50893"/>
    </source>
</evidence>
<gene>
    <name evidence="6" type="ORF">UU12_C0001G0010</name>
</gene>
<keyword evidence="4" id="KW-0067">ATP-binding</keyword>
<dbReference type="GO" id="GO:0005524">
    <property type="term" value="F:ATP binding"/>
    <property type="evidence" value="ECO:0007669"/>
    <property type="project" value="UniProtKB-KW"/>
</dbReference>
<dbReference type="SUPFAM" id="SSF52540">
    <property type="entry name" value="P-loop containing nucleoside triphosphate hydrolases"/>
    <property type="match status" value="1"/>
</dbReference>
<dbReference type="EMBL" id="LBZK01000001">
    <property type="protein sequence ID" value="KKR71427.1"/>
    <property type="molecule type" value="Genomic_DNA"/>
</dbReference>
<evidence type="ECO:0000256" key="1">
    <source>
        <dbReference type="ARBA" id="ARBA00005417"/>
    </source>
</evidence>
<dbReference type="PANTHER" id="PTHR46743:SF2">
    <property type="entry name" value="TEICHOIC ACIDS EXPORT ATP-BINDING PROTEIN TAGH"/>
    <property type="match status" value="1"/>
</dbReference>
<dbReference type="InterPro" id="IPR027417">
    <property type="entry name" value="P-loop_NTPase"/>
</dbReference>
<evidence type="ECO:0000256" key="3">
    <source>
        <dbReference type="ARBA" id="ARBA00022741"/>
    </source>
</evidence>
<dbReference type="Gene3D" id="2.70.50.60">
    <property type="entry name" value="abc- transporter (atp binding component) like domain"/>
    <property type="match status" value="1"/>
</dbReference>
<dbReference type="InterPro" id="IPR015860">
    <property type="entry name" value="ABC_transpr_TagH-like"/>
</dbReference>
<protein>
    <submittedName>
        <fullName evidence="6">Teichoic-acid-transporting ATPase</fullName>
    </submittedName>
</protein>
<dbReference type="InterPro" id="IPR050683">
    <property type="entry name" value="Bact_Polysacc_Export_ATP-bd"/>
</dbReference>
<dbReference type="CDD" id="cd10147">
    <property type="entry name" value="Wzt_C-like"/>
    <property type="match status" value="1"/>
</dbReference>
<dbReference type="Gene3D" id="3.40.50.300">
    <property type="entry name" value="P-loop containing nucleotide triphosphate hydrolases"/>
    <property type="match status" value="1"/>
</dbReference>
<dbReference type="Pfam" id="PF00005">
    <property type="entry name" value="ABC_tran"/>
    <property type="match status" value="1"/>
</dbReference>
<reference evidence="6 7" key="1">
    <citation type="journal article" date="2015" name="Nature">
        <title>rRNA introns, odd ribosomes, and small enigmatic genomes across a large radiation of phyla.</title>
        <authorList>
            <person name="Brown C.T."/>
            <person name="Hug L.A."/>
            <person name="Thomas B.C."/>
            <person name="Sharon I."/>
            <person name="Castelle C.J."/>
            <person name="Singh A."/>
            <person name="Wilkins M.J."/>
            <person name="Williams K.H."/>
            <person name="Banfield J.F."/>
        </authorList>
    </citation>
    <scope>NUCLEOTIDE SEQUENCE [LARGE SCALE GENOMIC DNA]</scope>
</reference>
<dbReference type="GO" id="GO:0016887">
    <property type="term" value="F:ATP hydrolysis activity"/>
    <property type="evidence" value="ECO:0007669"/>
    <property type="project" value="InterPro"/>
</dbReference>
<dbReference type="STRING" id="1618563.UU12_C0001G0010"/>
<dbReference type="PROSITE" id="PS50893">
    <property type="entry name" value="ABC_TRANSPORTER_2"/>
    <property type="match status" value="1"/>
</dbReference>
<dbReference type="Pfam" id="PF14524">
    <property type="entry name" value="Wzt_C"/>
    <property type="match status" value="1"/>
</dbReference>
<dbReference type="GO" id="GO:0140359">
    <property type="term" value="F:ABC-type transporter activity"/>
    <property type="evidence" value="ECO:0007669"/>
    <property type="project" value="InterPro"/>
</dbReference>
<name>A0A0G0W875_9BACT</name>
<dbReference type="AlphaFoldDB" id="A0A0G0W875"/>
<organism evidence="6 7">
    <name type="scientific">Candidatus Woesebacteria bacterium GW2011_GWA2_40_7b</name>
    <dbReference type="NCBI Taxonomy" id="1618563"/>
    <lineage>
        <taxon>Bacteria</taxon>
        <taxon>Candidatus Woeseibacteriota</taxon>
    </lineage>
</organism>
<accession>A0A0G0W875</accession>
<proteinExistence type="inferred from homology"/>
<dbReference type="InterPro" id="IPR029439">
    <property type="entry name" value="Wzt_C"/>
</dbReference>
<comment type="similarity">
    <text evidence="1">Belongs to the ABC transporter superfamily.</text>
</comment>
<feature type="domain" description="ABC transporter" evidence="5">
    <location>
        <begin position="7"/>
        <end position="247"/>
    </location>
</feature>
<evidence type="ECO:0000256" key="2">
    <source>
        <dbReference type="ARBA" id="ARBA00022448"/>
    </source>
</evidence>
<evidence type="ECO:0000313" key="6">
    <source>
        <dbReference type="EMBL" id="KKR71427.1"/>
    </source>
</evidence>
<dbReference type="PATRIC" id="fig|1618563.3.peg.10"/>
<dbReference type="GO" id="GO:0016020">
    <property type="term" value="C:membrane"/>
    <property type="evidence" value="ECO:0007669"/>
    <property type="project" value="InterPro"/>
</dbReference>
<keyword evidence="2" id="KW-0813">Transport</keyword>
<comment type="caution">
    <text evidence="6">The sequence shown here is derived from an EMBL/GenBank/DDBJ whole genome shotgun (WGS) entry which is preliminary data.</text>
</comment>
<dbReference type="InterPro" id="IPR003439">
    <property type="entry name" value="ABC_transporter-like_ATP-bd"/>
</dbReference>
<evidence type="ECO:0000256" key="4">
    <source>
        <dbReference type="ARBA" id="ARBA00022840"/>
    </source>
</evidence>
<dbReference type="PANTHER" id="PTHR46743">
    <property type="entry name" value="TEICHOIC ACIDS EXPORT ATP-BINDING PROTEIN TAGH"/>
    <property type="match status" value="1"/>
</dbReference>
<evidence type="ECO:0000313" key="7">
    <source>
        <dbReference type="Proteomes" id="UP000034562"/>
    </source>
</evidence>
<keyword evidence="3" id="KW-0547">Nucleotide-binding</keyword>
<dbReference type="InterPro" id="IPR003593">
    <property type="entry name" value="AAA+_ATPase"/>
</dbReference>
<dbReference type="SMART" id="SM00382">
    <property type="entry name" value="AAA"/>
    <property type="match status" value="1"/>
</dbReference>
<dbReference type="CDD" id="cd03220">
    <property type="entry name" value="ABC_KpsT_Wzt"/>
    <property type="match status" value="1"/>
</dbReference>
<dbReference type="Proteomes" id="UP000034562">
    <property type="component" value="Unassembled WGS sequence"/>
</dbReference>
<sequence length="379" mass="42956">MKNNIVIRFENVSKRFKRGRKLLLKEVLVNVFRLDPTEWFWALRDTGFTIKRGESVGIIGPNGSGKSTVLKLISGFMIPDKGKVEVNGRVSPLIELGAGFHPELTGRENIYLNGVILGLSRKEVKERFDSIVSFAEIEDFIDTPVKHYSSGMYMRLGFSIAVHVDPDILLVDELLAVGDANFQAKCMQKMKEFKKRGVAIVLVSHNLDIVESFCDRAFYIDKGKLLSSGDPRKVIDDYTQMKEFRWGDRLIEIKDLLVNSGQGKVIPAGKEFKVIFDLEFHEDVKDPVFGIVVRNKNNEEVFAANTIWNRIKTGKFEKSESRRVIFSIDVSIPAGEYSISPAVAYSDLSRTYDWRNNMVFFKIVGKSSPKKGDISIKIK</sequence>